<accession>A0ACC8EPR5</accession>
<reference evidence="1 2" key="1">
    <citation type="journal article" date="2016" name="Nat. Commun.">
        <title>Ectomycorrhizal ecology is imprinted in the genome of the dominant symbiotic fungus Cenococcum geophilum.</title>
        <authorList>
            <consortium name="DOE Joint Genome Institute"/>
            <person name="Peter M."/>
            <person name="Kohler A."/>
            <person name="Ohm R.A."/>
            <person name="Kuo A."/>
            <person name="Krutzmann J."/>
            <person name="Morin E."/>
            <person name="Arend M."/>
            <person name="Barry K.W."/>
            <person name="Binder M."/>
            <person name="Choi C."/>
            <person name="Clum A."/>
            <person name="Copeland A."/>
            <person name="Grisel N."/>
            <person name="Haridas S."/>
            <person name="Kipfer T."/>
            <person name="LaButti K."/>
            <person name="Lindquist E."/>
            <person name="Lipzen A."/>
            <person name="Maire R."/>
            <person name="Meier B."/>
            <person name="Mihaltcheva S."/>
            <person name="Molinier V."/>
            <person name="Murat C."/>
            <person name="Poggeler S."/>
            <person name="Quandt C.A."/>
            <person name="Sperisen C."/>
            <person name="Tritt A."/>
            <person name="Tisserant E."/>
            <person name="Crous P.W."/>
            <person name="Henrissat B."/>
            <person name="Nehls U."/>
            <person name="Egli S."/>
            <person name="Spatafora J.W."/>
            <person name="Grigoriev I.V."/>
            <person name="Martin F.M."/>
        </authorList>
    </citation>
    <scope>NUCLEOTIDE SEQUENCE [LARGE SCALE GENOMIC DNA]</scope>
    <source>
        <strain evidence="1 2">1.58</strain>
    </source>
</reference>
<dbReference type="Proteomes" id="UP000250078">
    <property type="component" value="Unassembled WGS sequence"/>
</dbReference>
<dbReference type="EMBL" id="KV748245">
    <property type="protein sequence ID" value="OCK88285.1"/>
    <property type="molecule type" value="Genomic_DNA"/>
</dbReference>
<evidence type="ECO:0000313" key="1">
    <source>
        <dbReference type="EMBL" id="OCK88285.1"/>
    </source>
</evidence>
<sequence length="75" mass="8449">MAISRSQTAASTASTVSTAVKADSGMRRQDAPARYIKRKNLQTLLEKLFPDHKDKNFHIRVCAFARRERIDDSGI</sequence>
<organism evidence="1 2">
    <name type="scientific">Cenococcum geophilum 1.58</name>
    <dbReference type="NCBI Taxonomy" id="794803"/>
    <lineage>
        <taxon>Eukaryota</taxon>
        <taxon>Fungi</taxon>
        <taxon>Dikarya</taxon>
        <taxon>Ascomycota</taxon>
        <taxon>Pezizomycotina</taxon>
        <taxon>Dothideomycetes</taxon>
        <taxon>Pleosporomycetidae</taxon>
        <taxon>Gloniales</taxon>
        <taxon>Gloniaceae</taxon>
        <taxon>Cenococcum</taxon>
    </lineage>
</organism>
<name>A0ACC8EPR5_9PEZI</name>
<proteinExistence type="predicted"/>
<gene>
    <name evidence="1" type="ORF">K441DRAFT_669448</name>
</gene>
<keyword evidence="2" id="KW-1185">Reference proteome</keyword>
<evidence type="ECO:0000313" key="2">
    <source>
        <dbReference type="Proteomes" id="UP000250078"/>
    </source>
</evidence>
<protein>
    <submittedName>
        <fullName evidence="1">Uncharacterized protein</fullName>
    </submittedName>
</protein>